<evidence type="ECO:0000313" key="3">
    <source>
        <dbReference type="Proteomes" id="UP000835052"/>
    </source>
</evidence>
<organism evidence="2 3">
    <name type="scientific">Caenorhabditis auriculariae</name>
    <dbReference type="NCBI Taxonomy" id="2777116"/>
    <lineage>
        <taxon>Eukaryota</taxon>
        <taxon>Metazoa</taxon>
        <taxon>Ecdysozoa</taxon>
        <taxon>Nematoda</taxon>
        <taxon>Chromadorea</taxon>
        <taxon>Rhabditida</taxon>
        <taxon>Rhabditina</taxon>
        <taxon>Rhabditomorpha</taxon>
        <taxon>Rhabditoidea</taxon>
        <taxon>Rhabditidae</taxon>
        <taxon>Peloderinae</taxon>
        <taxon>Caenorhabditis</taxon>
    </lineage>
</organism>
<dbReference type="AlphaFoldDB" id="A0A8S1HBE7"/>
<evidence type="ECO:0000313" key="2">
    <source>
        <dbReference type="EMBL" id="CAD6193299.1"/>
    </source>
</evidence>
<feature type="region of interest" description="Disordered" evidence="1">
    <location>
        <begin position="180"/>
        <end position="200"/>
    </location>
</feature>
<keyword evidence="3" id="KW-1185">Reference proteome</keyword>
<sequence length="200" mass="22258">MSDRPIFHIPSMQTPAPMTATNSFLLPPSAIQPPRNDEEPQTAIELPVEAVYEAFQTAETDSARDPAVVFSELIDVVTVDPADPVIYIPVTYMPDDSPASPDPYDADDEVYSCSYSTDSSRSSLASYRYLTTTYPNSRSSSRSSMGMEDFWEEKIEADAWGTETFLQSWAFIEHMERWNSGTDSGSEASFDPLEPVIPDE</sequence>
<reference evidence="2" key="1">
    <citation type="submission" date="2020-10" db="EMBL/GenBank/DDBJ databases">
        <authorList>
            <person name="Kikuchi T."/>
        </authorList>
    </citation>
    <scope>NUCLEOTIDE SEQUENCE</scope>
    <source>
        <strain evidence="2">NKZ352</strain>
    </source>
</reference>
<dbReference type="Proteomes" id="UP000835052">
    <property type="component" value="Unassembled WGS sequence"/>
</dbReference>
<accession>A0A8S1HBE7</accession>
<evidence type="ECO:0000256" key="1">
    <source>
        <dbReference type="SAM" id="MobiDB-lite"/>
    </source>
</evidence>
<comment type="caution">
    <text evidence="2">The sequence shown here is derived from an EMBL/GenBank/DDBJ whole genome shotgun (WGS) entry which is preliminary data.</text>
</comment>
<feature type="region of interest" description="Disordered" evidence="1">
    <location>
        <begin position="1"/>
        <end position="40"/>
    </location>
</feature>
<feature type="compositionally biased region" description="Polar residues" evidence="1">
    <location>
        <begin position="11"/>
        <end position="24"/>
    </location>
</feature>
<protein>
    <submittedName>
        <fullName evidence="2">Uncharacterized protein</fullName>
    </submittedName>
</protein>
<dbReference type="EMBL" id="CAJGYM010000034">
    <property type="protein sequence ID" value="CAD6193299.1"/>
    <property type="molecule type" value="Genomic_DNA"/>
</dbReference>
<gene>
    <name evidence="2" type="ORF">CAUJ_LOCUS9218</name>
</gene>
<proteinExistence type="predicted"/>
<name>A0A8S1HBE7_9PELO</name>